<dbReference type="GO" id="GO:0030036">
    <property type="term" value="P:actin cytoskeleton organization"/>
    <property type="evidence" value="ECO:0000318"/>
    <property type="project" value="GO_Central"/>
</dbReference>
<accession>A0A1W2WD97</accession>
<keyword evidence="5 6" id="KW-0440">LIM domain</keyword>
<dbReference type="FunFam" id="2.10.110.10:FF:000020">
    <property type="entry name" value="PDZ and LIM domain protein 5"/>
    <property type="match status" value="1"/>
</dbReference>
<dbReference type="GO" id="GO:0031941">
    <property type="term" value="C:filamentous actin"/>
    <property type="evidence" value="ECO:0000318"/>
    <property type="project" value="GO_Central"/>
</dbReference>
<dbReference type="RefSeq" id="XP_002129221.1">
    <property type="nucleotide sequence ID" value="XM_002129185.4"/>
</dbReference>
<dbReference type="GO" id="GO:0030018">
    <property type="term" value="C:Z disc"/>
    <property type="evidence" value="ECO:0000318"/>
    <property type="project" value="GO_Central"/>
</dbReference>
<feature type="region of interest" description="Disordered" evidence="7">
    <location>
        <begin position="110"/>
        <end position="137"/>
    </location>
</feature>
<dbReference type="PROSITE" id="PS50106">
    <property type="entry name" value="PDZ"/>
    <property type="match status" value="1"/>
</dbReference>
<feature type="domain" description="LIM zinc-binding" evidence="8">
    <location>
        <begin position="219"/>
        <end position="278"/>
    </location>
</feature>
<dbReference type="GO" id="GO:0001725">
    <property type="term" value="C:stress fiber"/>
    <property type="evidence" value="ECO:0000318"/>
    <property type="project" value="GO_Central"/>
</dbReference>
<dbReference type="Pfam" id="PF00595">
    <property type="entry name" value="PDZ"/>
    <property type="match status" value="1"/>
</dbReference>
<reference evidence="10" key="4">
    <citation type="submission" date="2025-09" db="UniProtKB">
        <authorList>
            <consortium name="Ensembl"/>
        </authorList>
    </citation>
    <scope>IDENTIFICATION</scope>
</reference>
<dbReference type="EMBL" id="EAAA01002494">
    <property type="status" value="NOT_ANNOTATED_CDS"/>
    <property type="molecule type" value="Genomic_DNA"/>
</dbReference>
<gene>
    <name evidence="10" type="primary">LOC100181572</name>
</gene>
<dbReference type="STRING" id="7719.ENSCINP00000003623"/>
<dbReference type="InterPro" id="IPR050604">
    <property type="entry name" value="PDZ-LIM_domain"/>
</dbReference>
<dbReference type="KEGG" id="cin:100181572"/>
<dbReference type="Ensembl" id="ENSCINT00000003623.2">
    <property type="protein sequence ID" value="ENSCINP00000003623.2"/>
    <property type="gene ID" value="ENSCING00000001795.2"/>
</dbReference>
<dbReference type="InterPro" id="IPR001478">
    <property type="entry name" value="PDZ"/>
</dbReference>
<evidence type="ECO:0000256" key="3">
    <source>
        <dbReference type="ARBA" id="ARBA00022723"/>
    </source>
</evidence>
<keyword evidence="11" id="KW-1185">Reference proteome</keyword>
<dbReference type="FunFam" id="2.30.42.10:FF:000055">
    <property type="entry name" value="PDZ and LIM domain protein 3"/>
    <property type="match status" value="1"/>
</dbReference>
<protein>
    <submittedName>
        <fullName evidence="10">LIM domain-binding protein 3-like</fullName>
    </submittedName>
</protein>
<evidence type="ECO:0000259" key="8">
    <source>
        <dbReference type="PROSITE" id="PS50023"/>
    </source>
</evidence>
<dbReference type="Gene3D" id="2.10.110.10">
    <property type="entry name" value="Cysteine Rich Protein"/>
    <property type="match status" value="3"/>
</dbReference>
<keyword evidence="4 6" id="KW-0862">Zinc</keyword>
<evidence type="ECO:0000313" key="11">
    <source>
        <dbReference type="Proteomes" id="UP000008144"/>
    </source>
</evidence>
<dbReference type="GO" id="GO:0007507">
    <property type="term" value="P:heart development"/>
    <property type="evidence" value="ECO:0000318"/>
    <property type="project" value="GO_Central"/>
</dbReference>
<dbReference type="GeneID" id="100181572"/>
<dbReference type="PANTHER" id="PTHR24214">
    <property type="entry name" value="PDZ AND LIM DOMAIN PROTEIN ZASP"/>
    <property type="match status" value="1"/>
</dbReference>
<proteinExistence type="predicted"/>
<reference evidence="10" key="3">
    <citation type="submission" date="2025-08" db="UniProtKB">
        <authorList>
            <consortium name="Ensembl"/>
        </authorList>
    </citation>
    <scope>IDENTIFICATION</scope>
</reference>
<dbReference type="Proteomes" id="UP000008144">
    <property type="component" value="Chromosome 7"/>
</dbReference>
<keyword evidence="3 6" id="KW-0479">Metal-binding</keyword>
<evidence type="ECO:0000256" key="5">
    <source>
        <dbReference type="ARBA" id="ARBA00023038"/>
    </source>
</evidence>
<organism evidence="10 11">
    <name type="scientific">Ciona intestinalis</name>
    <name type="common">Transparent sea squirt</name>
    <name type="synonym">Ascidia intestinalis</name>
    <dbReference type="NCBI Taxonomy" id="7719"/>
    <lineage>
        <taxon>Eukaryota</taxon>
        <taxon>Metazoa</taxon>
        <taxon>Chordata</taxon>
        <taxon>Tunicata</taxon>
        <taxon>Ascidiacea</taxon>
        <taxon>Phlebobranchia</taxon>
        <taxon>Cionidae</taxon>
        <taxon>Ciona</taxon>
    </lineage>
</organism>
<feature type="domain" description="LIM zinc-binding" evidence="8">
    <location>
        <begin position="279"/>
        <end position="333"/>
    </location>
</feature>
<dbReference type="InterPro" id="IPR036034">
    <property type="entry name" value="PDZ_sf"/>
</dbReference>
<evidence type="ECO:0000256" key="4">
    <source>
        <dbReference type="ARBA" id="ARBA00022833"/>
    </source>
</evidence>
<comment type="subcellular location">
    <subcellularLocation>
        <location evidence="1">Cytoplasm</location>
    </subcellularLocation>
</comment>
<reference evidence="11" key="1">
    <citation type="journal article" date="2002" name="Science">
        <title>The draft genome of Ciona intestinalis: insights into chordate and vertebrate origins.</title>
        <authorList>
            <person name="Dehal P."/>
            <person name="Satou Y."/>
            <person name="Campbell R.K."/>
            <person name="Chapman J."/>
            <person name="Degnan B."/>
            <person name="De Tomaso A."/>
            <person name="Davidson B."/>
            <person name="Di Gregorio A."/>
            <person name="Gelpke M."/>
            <person name="Goodstein D.M."/>
            <person name="Harafuji N."/>
            <person name="Hastings K.E."/>
            <person name="Ho I."/>
            <person name="Hotta K."/>
            <person name="Huang W."/>
            <person name="Kawashima T."/>
            <person name="Lemaire P."/>
            <person name="Martinez D."/>
            <person name="Meinertzhagen I.A."/>
            <person name="Necula S."/>
            <person name="Nonaka M."/>
            <person name="Putnam N."/>
            <person name="Rash S."/>
            <person name="Saiga H."/>
            <person name="Satake M."/>
            <person name="Terry A."/>
            <person name="Yamada L."/>
            <person name="Wang H.G."/>
            <person name="Awazu S."/>
            <person name="Azumi K."/>
            <person name="Boore J."/>
            <person name="Branno M."/>
            <person name="Chin-Bow S."/>
            <person name="DeSantis R."/>
            <person name="Doyle S."/>
            <person name="Francino P."/>
            <person name="Keys D.N."/>
            <person name="Haga S."/>
            <person name="Hayashi H."/>
            <person name="Hino K."/>
            <person name="Imai K.S."/>
            <person name="Inaba K."/>
            <person name="Kano S."/>
            <person name="Kobayashi K."/>
            <person name="Kobayashi M."/>
            <person name="Lee B.I."/>
            <person name="Makabe K.W."/>
            <person name="Manohar C."/>
            <person name="Matassi G."/>
            <person name="Medina M."/>
            <person name="Mochizuki Y."/>
            <person name="Mount S."/>
            <person name="Morishita T."/>
            <person name="Miura S."/>
            <person name="Nakayama A."/>
            <person name="Nishizaka S."/>
            <person name="Nomoto H."/>
            <person name="Ohta F."/>
            <person name="Oishi K."/>
            <person name="Rigoutsos I."/>
            <person name="Sano M."/>
            <person name="Sasaki A."/>
            <person name="Sasakura Y."/>
            <person name="Shoguchi E."/>
            <person name="Shin-i T."/>
            <person name="Spagnuolo A."/>
            <person name="Stainier D."/>
            <person name="Suzuki M.M."/>
            <person name="Tassy O."/>
            <person name="Takatori N."/>
            <person name="Tokuoka M."/>
            <person name="Yagi K."/>
            <person name="Yoshizaki F."/>
            <person name="Wada S."/>
            <person name="Zhang C."/>
            <person name="Hyatt P.D."/>
            <person name="Larimer F."/>
            <person name="Detter C."/>
            <person name="Doggett N."/>
            <person name="Glavina T."/>
            <person name="Hawkins T."/>
            <person name="Richardson P."/>
            <person name="Lucas S."/>
            <person name="Kohara Y."/>
            <person name="Levine M."/>
            <person name="Satoh N."/>
            <person name="Rokhsar D.S."/>
        </authorList>
    </citation>
    <scope>NUCLEOTIDE SEQUENCE [LARGE SCALE GENOMIC DNA]</scope>
</reference>
<name>F6X5Z3_CIOIN</name>
<sequence length="333" mass="36501">MSNTLVLTGGPPWGFRIVGGADVDQNLVVSRVTPGSPAAKGNLRSRDILLAINGTILKDASRAEAEAIIRTASGNLEVVVKLATAWDAKPGRMKAADPTWVTLAQQLEKPRPVGQTGAEGSLVTQGKRFESAQERPTVAEAEHPVLEPRRFIQSDAEIVCNTCAQPISGGEYSTVEGINFHKECFICAAPNCQGNLDAGFIVDGGKAYCVTCHNKYFSQPCLKCNKPIFEEAFRALNCQWHLSCFICTECNQPMYDGVFHMEGGRVYCGEDHERLFGVTCYACRKLIGPGDSEMNAIGQKWHDRCFNCPKCRKNLNAKRFVRRGGFPFCPTCK</sequence>
<dbReference type="InParanoid" id="F6X5Z3"/>
<dbReference type="SMART" id="SM00228">
    <property type="entry name" value="PDZ"/>
    <property type="match status" value="1"/>
</dbReference>
<evidence type="ECO:0000256" key="2">
    <source>
        <dbReference type="ARBA" id="ARBA00022490"/>
    </source>
</evidence>
<evidence type="ECO:0000256" key="7">
    <source>
        <dbReference type="SAM" id="MobiDB-lite"/>
    </source>
</evidence>
<dbReference type="Gene3D" id="2.30.42.10">
    <property type="match status" value="1"/>
</dbReference>
<evidence type="ECO:0000259" key="9">
    <source>
        <dbReference type="PROSITE" id="PS50106"/>
    </source>
</evidence>
<evidence type="ECO:0000313" key="10">
    <source>
        <dbReference type="Ensembl" id="ENSCINP00000003623.2"/>
    </source>
</evidence>
<dbReference type="GeneTree" id="ENSGT00940000168514"/>
<evidence type="ECO:0000256" key="1">
    <source>
        <dbReference type="ARBA" id="ARBA00004496"/>
    </source>
</evidence>
<dbReference type="InterPro" id="IPR001781">
    <property type="entry name" value="Znf_LIM"/>
</dbReference>
<dbReference type="OrthoDB" id="274660at2759"/>
<dbReference type="PROSITE" id="PS50023">
    <property type="entry name" value="LIM_DOMAIN_2"/>
    <property type="match status" value="2"/>
</dbReference>
<dbReference type="HOGENOM" id="CLU_834074_0_0_1"/>
<dbReference type="OMA" id="KECFICA"/>
<reference evidence="10" key="2">
    <citation type="journal article" date="2008" name="Genome Biol.">
        <title>Improved genome assembly and evidence-based global gene model set for the chordate Ciona intestinalis: new insight into intron and operon populations.</title>
        <authorList>
            <person name="Satou Y."/>
            <person name="Mineta K."/>
            <person name="Ogasawara M."/>
            <person name="Sasakura Y."/>
            <person name="Shoguchi E."/>
            <person name="Ueno K."/>
            <person name="Yamada L."/>
            <person name="Matsumoto J."/>
            <person name="Wasserscheid J."/>
            <person name="Dewar K."/>
            <person name="Wiley G.B."/>
            <person name="Macmil S.L."/>
            <person name="Roe B.A."/>
            <person name="Zeller R.W."/>
            <person name="Hastings K.E."/>
            <person name="Lemaire P."/>
            <person name="Lindquist E."/>
            <person name="Endo T."/>
            <person name="Hotta K."/>
            <person name="Inaba K."/>
        </authorList>
    </citation>
    <scope>NUCLEOTIDE SEQUENCE [LARGE SCALE GENOMIC DNA]</scope>
    <source>
        <strain evidence="10">wild type</strain>
    </source>
</reference>
<dbReference type="SUPFAM" id="SSF57716">
    <property type="entry name" value="Glucocorticoid receptor-like (DNA-binding domain)"/>
    <property type="match status" value="2"/>
</dbReference>
<evidence type="ECO:0000256" key="6">
    <source>
        <dbReference type="PROSITE-ProRule" id="PRU00125"/>
    </source>
</evidence>
<dbReference type="FunCoup" id="F6X5Z3">
    <property type="interactions" value="2"/>
</dbReference>
<dbReference type="PROSITE" id="PS00478">
    <property type="entry name" value="LIM_DOMAIN_1"/>
    <property type="match status" value="1"/>
</dbReference>
<keyword evidence="2" id="KW-0963">Cytoplasm</keyword>
<dbReference type="GO" id="GO:0051371">
    <property type="term" value="F:muscle alpha-actinin binding"/>
    <property type="evidence" value="ECO:0000318"/>
    <property type="project" value="GO_Central"/>
</dbReference>
<dbReference type="PANTHER" id="PTHR24214:SF38">
    <property type="entry name" value="PDZ AND LIM DOMAIN PROTEIN ZASP-RELATED"/>
    <property type="match status" value="1"/>
</dbReference>
<dbReference type="CDD" id="cd08368">
    <property type="entry name" value="LIM"/>
    <property type="match status" value="1"/>
</dbReference>
<dbReference type="GO" id="GO:0003779">
    <property type="term" value="F:actin binding"/>
    <property type="evidence" value="ECO:0000318"/>
    <property type="project" value="GO_Central"/>
</dbReference>
<dbReference type="GO" id="GO:0046872">
    <property type="term" value="F:metal ion binding"/>
    <property type="evidence" value="ECO:0007669"/>
    <property type="project" value="UniProtKB-KW"/>
</dbReference>
<feature type="domain" description="PDZ" evidence="9">
    <location>
        <begin position="10"/>
        <end position="84"/>
    </location>
</feature>
<accession>F6X5Z3</accession>
<dbReference type="GO" id="GO:0061061">
    <property type="term" value="P:muscle structure development"/>
    <property type="evidence" value="ECO:0000318"/>
    <property type="project" value="GO_Central"/>
</dbReference>
<dbReference type="SUPFAM" id="SSF50156">
    <property type="entry name" value="PDZ domain-like"/>
    <property type="match status" value="1"/>
</dbReference>
<dbReference type="Pfam" id="PF00412">
    <property type="entry name" value="LIM"/>
    <property type="match status" value="3"/>
</dbReference>
<dbReference type="GO" id="GO:0005912">
    <property type="term" value="C:adherens junction"/>
    <property type="evidence" value="ECO:0000318"/>
    <property type="project" value="GO_Central"/>
</dbReference>
<dbReference type="SMART" id="SM00132">
    <property type="entry name" value="LIM"/>
    <property type="match status" value="3"/>
</dbReference>
<dbReference type="AlphaFoldDB" id="F6X5Z3"/>